<dbReference type="AlphaFoldDB" id="A0AAV0C1B2"/>
<comment type="caution">
    <text evidence="2">The sequence shown here is derived from an EMBL/GenBank/DDBJ whole genome shotgun (WGS) entry which is preliminary data.</text>
</comment>
<feature type="domain" description="FBD" evidence="1">
    <location>
        <begin position="95"/>
        <end position="164"/>
    </location>
</feature>
<evidence type="ECO:0000259" key="1">
    <source>
        <dbReference type="SMART" id="SM00579"/>
    </source>
</evidence>
<dbReference type="Proteomes" id="UP001152523">
    <property type="component" value="Unassembled WGS sequence"/>
</dbReference>
<evidence type="ECO:0000313" key="3">
    <source>
        <dbReference type="Proteomes" id="UP001152523"/>
    </source>
</evidence>
<dbReference type="SMART" id="SM00579">
    <property type="entry name" value="FBD"/>
    <property type="match status" value="1"/>
</dbReference>
<sequence>MHGWDWFGLHLQLYPPSEINLPEGFPTARNVEVMKLFGFNFTVPKQFDLVVLMMTKCPNLCELEIVPKEFIPRDEIEAAAKSSIDPEYGFTDQDLGTLKTVKMQSFRALRLEILFVKAILLNSPALEKLVIQESPYIDALMASKTARKMLCFPRASPKAQVVFLEYKSP</sequence>
<keyword evidence="3" id="KW-1185">Reference proteome</keyword>
<evidence type="ECO:0000313" key="2">
    <source>
        <dbReference type="EMBL" id="CAH9055856.1"/>
    </source>
</evidence>
<proteinExistence type="predicted"/>
<gene>
    <name evidence="2" type="ORF">CEPIT_LOCUS865</name>
</gene>
<protein>
    <recommendedName>
        <fullName evidence="1">FBD domain-containing protein</fullName>
    </recommendedName>
</protein>
<reference evidence="2" key="1">
    <citation type="submission" date="2022-07" db="EMBL/GenBank/DDBJ databases">
        <authorList>
            <person name="Macas J."/>
            <person name="Novak P."/>
            <person name="Neumann P."/>
        </authorList>
    </citation>
    <scope>NUCLEOTIDE SEQUENCE</scope>
</reference>
<name>A0AAV0C1B2_9ASTE</name>
<accession>A0AAV0C1B2</accession>
<dbReference type="InterPro" id="IPR006566">
    <property type="entry name" value="FBD"/>
</dbReference>
<organism evidence="2 3">
    <name type="scientific">Cuscuta epithymum</name>
    <dbReference type="NCBI Taxonomy" id="186058"/>
    <lineage>
        <taxon>Eukaryota</taxon>
        <taxon>Viridiplantae</taxon>
        <taxon>Streptophyta</taxon>
        <taxon>Embryophyta</taxon>
        <taxon>Tracheophyta</taxon>
        <taxon>Spermatophyta</taxon>
        <taxon>Magnoliopsida</taxon>
        <taxon>eudicotyledons</taxon>
        <taxon>Gunneridae</taxon>
        <taxon>Pentapetalae</taxon>
        <taxon>asterids</taxon>
        <taxon>lamiids</taxon>
        <taxon>Solanales</taxon>
        <taxon>Convolvulaceae</taxon>
        <taxon>Cuscuteae</taxon>
        <taxon>Cuscuta</taxon>
        <taxon>Cuscuta subgen. Cuscuta</taxon>
    </lineage>
</organism>
<dbReference type="EMBL" id="CAMAPF010000006">
    <property type="protein sequence ID" value="CAH9055856.1"/>
    <property type="molecule type" value="Genomic_DNA"/>
</dbReference>